<feature type="compositionally biased region" description="Low complexity" evidence="1">
    <location>
        <begin position="1"/>
        <end position="40"/>
    </location>
</feature>
<proteinExistence type="predicted"/>
<feature type="transmembrane region" description="Helical" evidence="2">
    <location>
        <begin position="168"/>
        <end position="186"/>
    </location>
</feature>
<keyword evidence="2" id="KW-0472">Membrane</keyword>
<keyword evidence="2" id="KW-0812">Transmembrane</keyword>
<comment type="caution">
    <text evidence="4">The sequence shown here is derived from an EMBL/GenBank/DDBJ whole genome shotgun (WGS) entry which is preliminary data.</text>
</comment>
<name>A0ABU5H6H1_9BACT</name>
<feature type="transmembrane region" description="Helical" evidence="2">
    <location>
        <begin position="144"/>
        <end position="162"/>
    </location>
</feature>
<feature type="transmembrane region" description="Helical" evidence="2">
    <location>
        <begin position="198"/>
        <end position="217"/>
    </location>
</feature>
<feature type="domain" description="DUF2914" evidence="3">
    <location>
        <begin position="343"/>
        <end position="410"/>
    </location>
</feature>
<evidence type="ECO:0000313" key="4">
    <source>
        <dbReference type="EMBL" id="MDY7228856.1"/>
    </source>
</evidence>
<dbReference type="EMBL" id="JAXIVS010000007">
    <property type="protein sequence ID" value="MDY7228856.1"/>
    <property type="molecule type" value="Genomic_DNA"/>
</dbReference>
<evidence type="ECO:0000256" key="1">
    <source>
        <dbReference type="SAM" id="MobiDB-lite"/>
    </source>
</evidence>
<keyword evidence="5" id="KW-1185">Reference proteome</keyword>
<keyword evidence="2" id="KW-1133">Transmembrane helix</keyword>
<dbReference type="Proteomes" id="UP001291309">
    <property type="component" value="Unassembled WGS sequence"/>
</dbReference>
<evidence type="ECO:0000313" key="5">
    <source>
        <dbReference type="Proteomes" id="UP001291309"/>
    </source>
</evidence>
<reference evidence="4 5" key="1">
    <citation type="submission" date="2023-12" db="EMBL/GenBank/DDBJ databases">
        <title>the genome sequence of Hyalangium sp. s54d21.</title>
        <authorList>
            <person name="Zhang X."/>
        </authorList>
    </citation>
    <scope>NUCLEOTIDE SEQUENCE [LARGE SCALE GENOMIC DNA]</scope>
    <source>
        <strain evidence="5">s54d21</strain>
    </source>
</reference>
<dbReference type="RefSeq" id="WP_321547585.1">
    <property type="nucleotide sequence ID" value="NZ_JAXIVS010000007.1"/>
</dbReference>
<evidence type="ECO:0000259" key="3">
    <source>
        <dbReference type="Pfam" id="PF11141"/>
    </source>
</evidence>
<accession>A0ABU5H6H1</accession>
<organism evidence="4 5">
    <name type="scientific">Hyalangium rubrum</name>
    <dbReference type="NCBI Taxonomy" id="3103134"/>
    <lineage>
        <taxon>Bacteria</taxon>
        <taxon>Pseudomonadati</taxon>
        <taxon>Myxococcota</taxon>
        <taxon>Myxococcia</taxon>
        <taxon>Myxococcales</taxon>
        <taxon>Cystobacterineae</taxon>
        <taxon>Archangiaceae</taxon>
        <taxon>Hyalangium</taxon>
    </lineage>
</organism>
<sequence length="432" mass="48743">MATATPPTPGETTATPEPSSAVSSNAVSNEVAAAPGLAAPAPAPLPVAQPADPEDSTPTEKIKTVMDRVQEFRARHEKWEMAAFFFVGFVYDVLTLSRIDDTLTMVQQFVYLGVLATLLMLEQRHPEGTEPPKVLAKVWRWREDAIHFFYGSLLSSFMLFFFKSASGFTPFLFLVAMFALLVANELPLFRKLGPVVRVSLFSLCVGMYMAYVLPVIIGRMNFWIFLLAMVLAGGVIYGLIHLLRRWGTLDQLAAIRQIAIPGYGTLAALLVLFLVRVIPPVPLAVTFSGIYHAVEKKGGAYQLSHEQVWWKFWHKGDQDFVARSGDKAYYFFSVFAPKGFHQYKVRVRWYYDHPQKGWTTYGDGTLLTIANKGIERGYRSYAFTSNPKPGDWRVVLETEDGHEINRLSLTVEEDTRTEPRQFQVFEHNPDKK</sequence>
<evidence type="ECO:0000256" key="2">
    <source>
        <dbReference type="SAM" id="Phobius"/>
    </source>
</evidence>
<feature type="transmembrane region" description="Helical" evidence="2">
    <location>
        <begin position="255"/>
        <end position="278"/>
    </location>
</feature>
<gene>
    <name evidence="4" type="ORF">SYV04_20700</name>
</gene>
<dbReference type="InterPro" id="IPR022606">
    <property type="entry name" value="DUF2914"/>
</dbReference>
<feature type="transmembrane region" description="Helical" evidence="2">
    <location>
        <begin position="223"/>
        <end position="243"/>
    </location>
</feature>
<feature type="region of interest" description="Disordered" evidence="1">
    <location>
        <begin position="1"/>
        <end position="60"/>
    </location>
</feature>
<dbReference type="Pfam" id="PF11141">
    <property type="entry name" value="DUF2914"/>
    <property type="match status" value="1"/>
</dbReference>
<protein>
    <submittedName>
        <fullName evidence="4">DUF2914 domain-containing protein</fullName>
    </submittedName>
</protein>